<reference evidence="1" key="1">
    <citation type="journal article" date="2020" name="mSystems">
        <title>Genome- and Community-Level Interaction Insights into Carbon Utilization and Element Cycling Functions of Hydrothermarchaeota in Hydrothermal Sediment.</title>
        <authorList>
            <person name="Zhou Z."/>
            <person name="Liu Y."/>
            <person name="Xu W."/>
            <person name="Pan J."/>
            <person name="Luo Z.H."/>
            <person name="Li M."/>
        </authorList>
    </citation>
    <scope>NUCLEOTIDE SEQUENCE [LARGE SCALE GENOMIC DNA]</scope>
    <source>
        <strain evidence="1">SpSt-791</strain>
    </source>
</reference>
<dbReference type="Gene3D" id="3.40.1230.10">
    <property type="entry name" value="MTH938-like"/>
    <property type="match status" value="1"/>
</dbReference>
<protein>
    <submittedName>
        <fullName evidence="1">Uncharacterized protein</fullName>
    </submittedName>
</protein>
<gene>
    <name evidence="1" type="ORF">ENV79_02235</name>
</gene>
<dbReference type="Pfam" id="PF04430">
    <property type="entry name" value="DUF498"/>
    <property type="match status" value="1"/>
</dbReference>
<dbReference type="AlphaFoldDB" id="A0A7V5XZG6"/>
<sequence>MKIEKTGFGWIVIDGQRYETDVLILADNRILNRYENFTGNNHELSIEEAKKLLNPKPEVIIVGTGQGGILKVKKETIDFLKKEKVKLIALPTPKAIAIFNKLKEKKAALFHLTC</sequence>
<dbReference type="InterPro" id="IPR007523">
    <property type="entry name" value="NDUFAF3/AAMDC"/>
</dbReference>
<proteinExistence type="predicted"/>
<dbReference type="PANTHER" id="PTHR15811:SF5">
    <property type="entry name" value="MTH938 DOMAIN-CONTAINING PROTEIN"/>
    <property type="match status" value="1"/>
</dbReference>
<dbReference type="GO" id="GO:0005737">
    <property type="term" value="C:cytoplasm"/>
    <property type="evidence" value="ECO:0007669"/>
    <property type="project" value="TreeGrafter"/>
</dbReference>
<evidence type="ECO:0000313" key="1">
    <source>
        <dbReference type="EMBL" id="HHR48449.1"/>
    </source>
</evidence>
<accession>A0A7V5XZG6</accession>
<dbReference type="EMBL" id="DTHS01000016">
    <property type="protein sequence ID" value="HHR48449.1"/>
    <property type="molecule type" value="Genomic_DNA"/>
</dbReference>
<dbReference type="SUPFAM" id="SSF64076">
    <property type="entry name" value="MTH938-like"/>
    <property type="match status" value="1"/>
</dbReference>
<organism evidence="1">
    <name type="scientific">candidate division WOR-3 bacterium</name>
    <dbReference type="NCBI Taxonomy" id="2052148"/>
    <lineage>
        <taxon>Bacteria</taxon>
        <taxon>Bacteria division WOR-3</taxon>
    </lineage>
</organism>
<dbReference type="PANTHER" id="PTHR15811">
    <property type="entry name" value="MTH938 DOMAIN-CONTAINING PROTEIN"/>
    <property type="match status" value="1"/>
</dbReference>
<comment type="caution">
    <text evidence="1">The sequence shown here is derived from an EMBL/GenBank/DDBJ whole genome shotgun (WGS) entry which is preliminary data.</text>
</comment>
<dbReference type="InterPro" id="IPR036748">
    <property type="entry name" value="MTH938-like_sf"/>
</dbReference>
<name>A0A7V5XZG6_UNCW3</name>